<name>W7IVB9_9PSEU</name>
<dbReference type="STRING" id="909613.UO65_0362"/>
<evidence type="ECO:0000256" key="1">
    <source>
        <dbReference type="SAM" id="MobiDB-lite"/>
    </source>
</evidence>
<sequence length="85" mass="8917">MQGGGGAHDHEHRANRRDRGPPAPGSRLPAPGSRLPAPGSRLDIEFYQLRGVLILGIGPGAPFRMGGSPWHRASLRAGPAPPDRG</sequence>
<evidence type="ECO:0000313" key="2">
    <source>
        <dbReference type="EMBL" id="EWC64318.1"/>
    </source>
</evidence>
<accession>W7IVB9</accession>
<protein>
    <submittedName>
        <fullName evidence="2">Uncharacterized protein</fullName>
    </submittedName>
</protein>
<dbReference type="AlphaFoldDB" id="W7IVB9"/>
<feature type="compositionally biased region" description="Basic and acidic residues" evidence="1">
    <location>
        <begin position="7"/>
        <end position="20"/>
    </location>
</feature>
<evidence type="ECO:0000313" key="3">
    <source>
        <dbReference type="Proteomes" id="UP000019277"/>
    </source>
</evidence>
<comment type="caution">
    <text evidence="2">The sequence shown here is derived from an EMBL/GenBank/DDBJ whole genome shotgun (WGS) entry which is preliminary data.</text>
</comment>
<organism evidence="2 3">
    <name type="scientific">Actinokineospora spheciospongiae</name>
    <dbReference type="NCBI Taxonomy" id="909613"/>
    <lineage>
        <taxon>Bacteria</taxon>
        <taxon>Bacillati</taxon>
        <taxon>Actinomycetota</taxon>
        <taxon>Actinomycetes</taxon>
        <taxon>Pseudonocardiales</taxon>
        <taxon>Pseudonocardiaceae</taxon>
        <taxon>Actinokineospora</taxon>
    </lineage>
</organism>
<dbReference type="PATRIC" id="fig|909613.9.peg.375"/>
<feature type="region of interest" description="Disordered" evidence="1">
    <location>
        <begin position="1"/>
        <end position="39"/>
    </location>
</feature>
<dbReference type="EMBL" id="AYXG01000015">
    <property type="protein sequence ID" value="EWC64318.1"/>
    <property type="molecule type" value="Genomic_DNA"/>
</dbReference>
<keyword evidence="3" id="KW-1185">Reference proteome</keyword>
<dbReference type="Proteomes" id="UP000019277">
    <property type="component" value="Unassembled WGS sequence"/>
</dbReference>
<feature type="region of interest" description="Disordered" evidence="1">
    <location>
        <begin position="65"/>
        <end position="85"/>
    </location>
</feature>
<gene>
    <name evidence="2" type="ORF">UO65_0362</name>
</gene>
<reference evidence="2 3" key="1">
    <citation type="journal article" date="2014" name="Genome Announc.">
        <title>Draft Genome Sequence of the Antitrypanosomally Active Sponge-Associated Bacterium Actinokineospora sp. Strain EG49.</title>
        <authorList>
            <person name="Harjes J."/>
            <person name="Ryu T."/>
            <person name="Abdelmohsen U.R."/>
            <person name="Moitinho-Silva L."/>
            <person name="Horn H."/>
            <person name="Ravasi T."/>
            <person name="Hentschel U."/>
        </authorList>
    </citation>
    <scope>NUCLEOTIDE SEQUENCE [LARGE SCALE GENOMIC DNA]</scope>
    <source>
        <strain evidence="2 3">EG49</strain>
    </source>
</reference>
<proteinExistence type="predicted"/>